<comment type="subcellular location">
    <subcellularLocation>
        <location evidence="1">Membrane</location>
        <topology evidence="1">Multi-pass membrane protein</topology>
    </subcellularLocation>
</comment>
<comment type="similarity">
    <text evidence="2 10">Belongs to the TrkH potassium transport family.</text>
</comment>
<dbReference type="GO" id="GO:1990573">
    <property type="term" value="P:potassium ion import across plasma membrane"/>
    <property type="evidence" value="ECO:0007669"/>
    <property type="project" value="TreeGrafter"/>
</dbReference>
<protein>
    <recommendedName>
        <fullName evidence="10">Potassium transport protein</fullName>
    </recommendedName>
</protein>
<reference evidence="12 13" key="1">
    <citation type="journal article" date="2018" name="BMC Genomics">
        <title>Comparative genome analyses reveal sequence features reflecting distinct modes of host-adaptation between dicot and monocot powdery mildew.</title>
        <authorList>
            <person name="Wu Y."/>
            <person name="Ma X."/>
            <person name="Pan Z."/>
            <person name="Kale S.D."/>
            <person name="Song Y."/>
            <person name="King H."/>
            <person name="Zhang Q."/>
            <person name="Presley C."/>
            <person name="Deng X."/>
            <person name="Wei C.I."/>
            <person name="Xiao S."/>
        </authorList>
    </citation>
    <scope>NUCLEOTIDE SEQUENCE [LARGE SCALE GENOMIC DNA]</scope>
    <source>
        <strain evidence="12">UMSG2</strain>
    </source>
</reference>
<dbReference type="Pfam" id="PF02386">
    <property type="entry name" value="TrkH"/>
    <property type="match status" value="1"/>
</dbReference>
<dbReference type="GO" id="GO:0140107">
    <property type="term" value="F:high-affinity potassium ion transmembrane transporter activity"/>
    <property type="evidence" value="ECO:0007669"/>
    <property type="project" value="TreeGrafter"/>
</dbReference>
<accession>A0A420HM15</accession>
<feature type="transmembrane region" description="Helical" evidence="10">
    <location>
        <begin position="25"/>
        <end position="47"/>
    </location>
</feature>
<keyword evidence="5 10" id="KW-0812">Transmembrane</keyword>
<feature type="region of interest" description="Disordered" evidence="11">
    <location>
        <begin position="333"/>
        <end position="359"/>
    </location>
</feature>
<gene>
    <name evidence="12" type="ORF">OnM2_067029</name>
</gene>
<dbReference type="EMBL" id="MCFK01006760">
    <property type="protein sequence ID" value="RKF58467.1"/>
    <property type="molecule type" value="Genomic_DNA"/>
</dbReference>
<evidence type="ECO:0000256" key="2">
    <source>
        <dbReference type="ARBA" id="ARBA00009137"/>
    </source>
</evidence>
<evidence type="ECO:0000256" key="3">
    <source>
        <dbReference type="ARBA" id="ARBA00022448"/>
    </source>
</evidence>
<dbReference type="InterPro" id="IPR015958">
    <property type="entry name" value="Trk1_fungi"/>
</dbReference>
<evidence type="ECO:0000256" key="8">
    <source>
        <dbReference type="ARBA" id="ARBA00023065"/>
    </source>
</evidence>
<dbReference type="InterPro" id="IPR004773">
    <property type="entry name" value="K/Na_transp_Trk1/HKT1"/>
</dbReference>
<evidence type="ECO:0000256" key="11">
    <source>
        <dbReference type="SAM" id="MobiDB-lite"/>
    </source>
</evidence>
<dbReference type="GO" id="GO:0005886">
    <property type="term" value="C:plasma membrane"/>
    <property type="evidence" value="ECO:0007669"/>
    <property type="project" value="InterPro"/>
</dbReference>
<sequence length="868" mass="97939">MKFFKPTGNLLLALRRSIIPKDYNFSFISVHYIFVIGVLIFGSICIYCTGDIDYIDALFLSCGAATQAGLNTVDINQLKTWQQVVLYLIPIITNPIMMNTSVVFLRLWWFEKKFQHVVQEARRNRRSISKTFSRARTNDKNFDNQERGIKGQKIVVIHGAPANVNENLNTKSGADATNIPNVHVEADATNIANVHIEADAKIITKSESESESELDKSLVAQEEKDKISDIQKQMRSWNKFGGEDNSKAHPEGQVSDPMHRQIKFADHVHVEGGMNQAGRLSIHKIQEEHIAFLQRQRDEGNGEILRIPGPRDAEAGVAPHNIYYEVNPIQNQNNSKLNTNEESKNYSEYGPSRRNSNYQSFSISTSTEYANMANNPQDNFRLRKTSFLRSDTIQTQRKKSIQTLISAMSREREDLAPYLSWQPTIGRNSAFLDLTEQQRDELGGIEYRSLKTLAVILVSYFFGFSLLGVICLLPWILRNESFGEVVAADGQGKVWWAFFTANSAFTDLGYTLTPDSMISFQLATWPLIVMSFLITIGNTGFPIMLRIIIWIGAQITPNESGVQQELRFLLDHPRRCFTLLFPATATLWLTLVLILLNTADVAFFIILDLGKDFVTHLPIRIRVLDGFFQAVSTRTAGFSIVDLSKIHPAVQVSFLIMMYISIFPIAISVRRTNVYEERSLGIYSLSTGTEEEGEEDHTYITTHLRQQLSFDLWYVCLGLFIIAIAEGARLQSEDSRFTLFSIIFEIVSAYGTVGLSLGYKTINASLSSEFGLISKIVIIAMQIRGRHRGLPHELDRAIILPSETHQQKAEEDLARIALLRRASNATDITTGLKKTASKVQANGLLSAVFYPGPPIPRSYRNLHREDIN</sequence>
<feature type="transmembrane region" description="Helical" evidence="10">
    <location>
        <begin position="85"/>
        <end position="109"/>
    </location>
</feature>
<evidence type="ECO:0000256" key="7">
    <source>
        <dbReference type="ARBA" id="ARBA00022989"/>
    </source>
</evidence>
<feature type="transmembrane region" description="Helical" evidence="10">
    <location>
        <begin position="577"/>
        <end position="607"/>
    </location>
</feature>
<dbReference type="Proteomes" id="UP000286134">
    <property type="component" value="Unassembled WGS sequence"/>
</dbReference>
<evidence type="ECO:0000256" key="4">
    <source>
        <dbReference type="ARBA" id="ARBA00022538"/>
    </source>
</evidence>
<dbReference type="NCBIfam" id="TIGR00934">
    <property type="entry name" value="2a38euk"/>
    <property type="match status" value="1"/>
</dbReference>
<dbReference type="OrthoDB" id="9999863at2759"/>
<evidence type="ECO:0000256" key="9">
    <source>
        <dbReference type="ARBA" id="ARBA00023136"/>
    </source>
</evidence>
<keyword evidence="8 10" id="KW-0406">Ion transport</keyword>
<dbReference type="PANTHER" id="PTHR31064">
    <property type="entry name" value="POTASSIUM TRANSPORT PROTEIN DDB_G0292412-RELATED"/>
    <property type="match status" value="1"/>
</dbReference>
<evidence type="ECO:0000256" key="10">
    <source>
        <dbReference type="PIRNR" id="PIRNR002450"/>
    </source>
</evidence>
<keyword evidence="4 10" id="KW-0633">Potassium transport</keyword>
<proteinExistence type="inferred from homology"/>
<feature type="transmembrane region" description="Helical" evidence="10">
    <location>
        <begin position="649"/>
        <end position="669"/>
    </location>
</feature>
<keyword evidence="6 10" id="KW-0630">Potassium</keyword>
<feature type="transmembrane region" description="Helical" evidence="10">
    <location>
        <begin position="737"/>
        <end position="759"/>
    </location>
</feature>
<name>A0A420HM15_9PEZI</name>
<feature type="transmembrane region" description="Helical" evidence="10">
    <location>
        <begin position="712"/>
        <end position="731"/>
    </location>
</feature>
<keyword evidence="7 10" id="KW-1133">Transmembrane helix</keyword>
<feature type="transmembrane region" description="Helical" evidence="10">
    <location>
        <begin position="453"/>
        <end position="477"/>
    </location>
</feature>
<evidence type="ECO:0000313" key="12">
    <source>
        <dbReference type="EMBL" id="RKF58467.1"/>
    </source>
</evidence>
<dbReference type="GO" id="GO:0030007">
    <property type="term" value="P:intracellular potassium ion homeostasis"/>
    <property type="evidence" value="ECO:0007669"/>
    <property type="project" value="UniProtKB-UniRule"/>
</dbReference>
<dbReference type="STRING" id="212602.A0A420HM15"/>
<feature type="transmembrane region" description="Helical" evidence="10">
    <location>
        <begin position="522"/>
        <end position="545"/>
    </location>
</feature>
<evidence type="ECO:0000256" key="6">
    <source>
        <dbReference type="ARBA" id="ARBA00022958"/>
    </source>
</evidence>
<evidence type="ECO:0000256" key="5">
    <source>
        <dbReference type="ARBA" id="ARBA00022692"/>
    </source>
</evidence>
<keyword evidence="9 10" id="KW-0472">Membrane</keyword>
<dbReference type="PANTHER" id="PTHR31064:SF30">
    <property type="entry name" value="HIGH-AFFINITY POTASSIUM TRANSPORT PROTEIN-RELATED"/>
    <property type="match status" value="1"/>
</dbReference>
<dbReference type="AlphaFoldDB" id="A0A420HM15"/>
<comment type="caution">
    <text evidence="12">The sequence shown here is derived from an EMBL/GenBank/DDBJ whole genome shotgun (WGS) entry which is preliminary data.</text>
</comment>
<keyword evidence="3 10" id="KW-0813">Transport</keyword>
<dbReference type="InterPro" id="IPR051143">
    <property type="entry name" value="TrkH_K-transport"/>
</dbReference>
<organism evidence="12 13">
    <name type="scientific">Erysiphe neolycopersici</name>
    <dbReference type="NCBI Taxonomy" id="212602"/>
    <lineage>
        <taxon>Eukaryota</taxon>
        <taxon>Fungi</taxon>
        <taxon>Dikarya</taxon>
        <taxon>Ascomycota</taxon>
        <taxon>Pezizomycotina</taxon>
        <taxon>Leotiomycetes</taxon>
        <taxon>Erysiphales</taxon>
        <taxon>Erysiphaceae</taxon>
        <taxon>Erysiphe</taxon>
    </lineage>
</organism>
<keyword evidence="13" id="KW-1185">Reference proteome</keyword>
<evidence type="ECO:0000313" key="13">
    <source>
        <dbReference type="Proteomes" id="UP000286134"/>
    </source>
</evidence>
<evidence type="ECO:0000256" key="1">
    <source>
        <dbReference type="ARBA" id="ARBA00004141"/>
    </source>
</evidence>
<dbReference type="InterPro" id="IPR003445">
    <property type="entry name" value="Cat_transpt"/>
</dbReference>
<dbReference type="PIRSF" id="PIRSF002450">
    <property type="entry name" value="K+_transpter_TRK"/>
    <property type="match status" value="1"/>
</dbReference>